<evidence type="ECO:0000313" key="2">
    <source>
        <dbReference type="EMBL" id="CAG8697740.1"/>
    </source>
</evidence>
<feature type="region of interest" description="Disordered" evidence="1">
    <location>
        <begin position="161"/>
        <end position="188"/>
    </location>
</feature>
<keyword evidence="3" id="KW-1185">Reference proteome</keyword>
<feature type="compositionally biased region" description="Polar residues" evidence="1">
    <location>
        <begin position="176"/>
        <end position="188"/>
    </location>
</feature>
<dbReference type="Proteomes" id="UP000789405">
    <property type="component" value="Unassembled WGS sequence"/>
</dbReference>
<reference evidence="2" key="1">
    <citation type="submission" date="2021-06" db="EMBL/GenBank/DDBJ databases">
        <authorList>
            <person name="Kallberg Y."/>
            <person name="Tangrot J."/>
            <person name="Rosling A."/>
        </authorList>
    </citation>
    <scope>NUCLEOTIDE SEQUENCE</scope>
    <source>
        <strain evidence="2">MA453B</strain>
    </source>
</reference>
<accession>A0A9N9HNC6</accession>
<protein>
    <submittedName>
        <fullName evidence="2">25267_t:CDS:1</fullName>
    </submittedName>
</protein>
<feature type="compositionally biased region" description="Basic and acidic residues" evidence="1">
    <location>
        <begin position="161"/>
        <end position="175"/>
    </location>
</feature>
<evidence type="ECO:0000313" key="3">
    <source>
        <dbReference type="Proteomes" id="UP000789405"/>
    </source>
</evidence>
<feature type="compositionally biased region" description="Polar residues" evidence="1">
    <location>
        <begin position="82"/>
        <end position="92"/>
    </location>
</feature>
<gene>
    <name evidence="2" type="ORF">DERYTH_LOCUS12786</name>
</gene>
<proteinExistence type="predicted"/>
<evidence type="ECO:0000256" key="1">
    <source>
        <dbReference type="SAM" id="MobiDB-lite"/>
    </source>
</evidence>
<name>A0A9N9HNC6_9GLOM</name>
<comment type="caution">
    <text evidence="2">The sequence shown here is derived from an EMBL/GenBank/DDBJ whole genome shotgun (WGS) entry which is preliminary data.</text>
</comment>
<dbReference type="AlphaFoldDB" id="A0A9N9HNC6"/>
<feature type="region of interest" description="Disordered" evidence="1">
    <location>
        <begin position="66"/>
        <end position="98"/>
    </location>
</feature>
<dbReference type="EMBL" id="CAJVPY010008566">
    <property type="protein sequence ID" value="CAG8697740.1"/>
    <property type="molecule type" value="Genomic_DNA"/>
</dbReference>
<sequence>MWPFWSQQGNNPMKFSLRKVYSYPCFQAPENTNERSNEPCNLANAPNKCGVDNIFFENHSHVQEPVNEWNDDKLEPKKKPYNLSNRSFSPNECDNKKSEKSCNLETENSLSNECETDEVYFESYSSVQELVNEYNNDKKSEKSCNSASKSSLSIKYESDDIFSKSHSSGNDKKSENYCNSANRSSSSNECETNKVFSKKSCSLDRNFVLTECQTDTIFSEDISYVDLEELNAYPEIKKSVTNKMLQVIEKVKRIERDKLEAVMKLINMKESETLKMVETIIRRDEAEKRAMVGDYQRLCAKPTKIRNQFCIWKTHVM</sequence>
<organism evidence="2 3">
    <name type="scientific">Dentiscutata erythropus</name>
    <dbReference type="NCBI Taxonomy" id="1348616"/>
    <lineage>
        <taxon>Eukaryota</taxon>
        <taxon>Fungi</taxon>
        <taxon>Fungi incertae sedis</taxon>
        <taxon>Mucoromycota</taxon>
        <taxon>Glomeromycotina</taxon>
        <taxon>Glomeromycetes</taxon>
        <taxon>Diversisporales</taxon>
        <taxon>Gigasporaceae</taxon>
        <taxon>Dentiscutata</taxon>
    </lineage>
</organism>